<evidence type="ECO:0000313" key="1">
    <source>
        <dbReference type="EMBL" id="MFB9781157.1"/>
    </source>
</evidence>
<reference evidence="1 2" key="1">
    <citation type="submission" date="2024-09" db="EMBL/GenBank/DDBJ databases">
        <authorList>
            <person name="Sun Q."/>
            <person name="Mori K."/>
        </authorList>
    </citation>
    <scope>NUCLEOTIDE SEQUENCE [LARGE SCALE GENOMIC DNA]</scope>
    <source>
        <strain evidence="1 2">JCM 11411</strain>
    </source>
</reference>
<keyword evidence="2" id="KW-1185">Reference proteome</keyword>
<comment type="caution">
    <text evidence="1">The sequence shown here is derived from an EMBL/GenBank/DDBJ whole genome shotgun (WGS) entry which is preliminary data.</text>
</comment>
<gene>
    <name evidence="1" type="ORF">ACFFQ6_15790</name>
</gene>
<proteinExistence type="predicted"/>
<organism evidence="1 2">
    <name type="scientific">Rhodococcus baikonurensis</name>
    <dbReference type="NCBI Taxonomy" id="172041"/>
    <lineage>
        <taxon>Bacteria</taxon>
        <taxon>Bacillati</taxon>
        <taxon>Actinomycetota</taxon>
        <taxon>Actinomycetes</taxon>
        <taxon>Mycobacteriales</taxon>
        <taxon>Nocardiaceae</taxon>
        <taxon>Rhodococcus</taxon>
        <taxon>Rhodococcus erythropolis group</taxon>
    </lineage>
</organism>
<dbReference type="EMBL" id="JBHMAS010000034">
    <property type="protein sequence ID" value="MFB9781157.1"/>
    <property type="molecule type" value="Genomic_DNA"/>
</dbReference>
<evidence type="ECO:0000313" key="2">
    <source>
        <dbReference type="Proteomes" id="UP001589587"/>
    </source>
</evidence>
<name>A0ABV5XHM3_9NOCA</name>
<dbReference type="Proteomes" id="UP001589587">
    <property type="component" value="Unassembled WGS sequence"/>
</dbReference>
<protein>
    <submittedName>
        <fullName evidence="1">Uncharacterized protein</fullName>
    </submittedName>
</protein>
<sequence length="165" mass="18474">MNYLPFLDFFDKAGKLVPVLGFRDARTLLAGTGRRMRFFCIAAKAYPYIDVYRRPCVDFAELKSALRLSCNGIRICLAFGMCLPGMALYPSFRSDNVQGGGDFLCDDVAIRNRLRHFILLNVNRFSTKEKVQNDCISRSACRNYCCDLCGSIWIGVCGNGAGVRP</sequence>
<accession>A0ABV5XHM3</accession>